<name>M5PWM5_DESAF</name>
<dbReference type="PANTHER" id="PTHR41771:SF1">
    <property type="entry name" value="MEMBRANE PROTEIN"/>
    <property type="match status" value="1"/>
</dbReference>
<dbReference type="OrthoDB" id="5753718at2"/>
<evidence type="ECO:0000313" key="2">
    <source>
        <dbReference type="EMBL" id="EMG38449.1"/>
    </source>
</evidence>
<organism evidence="2 3">
    <name type="scientific">Desulfocurvibacter africanus PCS</name>
    <dbReference type="NCBI Taxonomy" id="1262666"/>
    <lineage>
        <taxon>Bacteria</taxon>
        <taxon>Pseudomonadati</taxon>
        <taxon>Thermodesulfobacteriota</taxon>
        <taxon>Desulfovibrionia</taxon>
        <taxon>Desulfovibrionales</taxon>
        <taxon>Desulfovibrionaceae</taxon>
        <taxon>Desulfocurvibacter</taxon>
    </lineage>
</organism>
<dbReference type="Pfam" id="PF07907">
    <property type="entry name" value="YibE_F"/>
    <property type="match status" value="1"/>
</dbReference>
<dbReference type="RefSeq" id="WP_005984196.1">
    <property type="nucleotide sequence ID" value="NZ_AOSV01000004.1"/>
</dbReference>
<feature type="transmembrane region" description="Helical" evidence="1">
    <location>
        <begin position="12"/>
        <end position="32"/>
    </location>
</feature>
<comment type="caution">
    <text evidence="2">The sequence shown here is derived from an EMBL/GenBank/DDBJ whole genome shotgun (WGS) entry which is preliminary data.</text>
</comment>
<feature type="transmembrane region" description="Helical" evidence="1">
    <location>
        <begin position="178"/>
        <end position="197"/>
    </location>
</feature>
<gene>
    <name evidence="2" type="ORF">PCS_00747</name>
</gene>
<evidence type="ECO:0000256" key="1">
    <source>
        <dbReference type="SAM" id="Phobius"/>
    </source>
</evidence>
<feature type="transmembrane region" description="Helical" evidence="1">
    <location>
        <begin position="312"/>
        <end position="332"/>
    </location>
</feature>
<dbReference type="PANTHER" id="PTHR41771">
    <property type="entry name" value="MEMBRANE PROTEIN-RELATED"/>
    <property type="match status" value="1"/>
</dbReference>
<evidence type="ECO:0000313" key="3">
    <source>
        <dbReference type="Proteomes" id="UP000011922"/>
    </source>
</evidence>
<accession>M5PWM5</accession>
<dbReference type="PATRIC" id="fig|1262666.3.peg.753"/>
<keyword evidence="1" id="KW-0472">Membrane</keyword>
<dbReference type="InterPro" id="IPR012507">
    <property type="entry name" value="YibE_F"/>
</dbReference>
<keyword evidence="1" id="KW-1133">Transmembrane helix</keyword>
<dbReference type="EMBL" id="AOSV01000004">
    <property type="protein sequence ID" value="EMG38449.1"/>
    <property type="molecule type" value="Genomic_DNA"/>
</dbReference>
<feature type="transmembrane region" description="Helical" evidence="1">
    <location>
        <begin position="352"/>
        <end position="371"/>
    </location>
</feature>
<dbReference type="AlphaFoldDB" id="M5PWM5"/>
<keyword evidence="1" id="KW-0812">Transmembrane</keyword>
<protein>
    <submittedName>
        <fullName evidence="2">Putative multitransmembrane protein</fullName>
    </submittedName>
</protein>
<reference evidence="2 3" key="1">
    <citation type="journal article" date="2013" name="Genome Announc.">
        <title>Draft Genome Sequence for Desulfovibrio africanus Strain PCS.</title>
        <authorList>
            <person name="Brown S.D."/>
            <person name="Utturkar S.M."/>
            <person name="Arkin A.P."/>
            <person name="Deutschbauer A.M."/>
            <person name="Elias D.A."/>
            <person name="Hazen T.C."/>
            <person name="Chakraborty R."/>
        </authorList>
    </citation>
    <scope>NUCLEOTIDE SEQUENCE [LARGE SCALE GENOMIC DNA]</scope>
    <source>
        <strain evidence="2 3">PCS</strain>
    </source>
</reference>
<feature type="transmembrane region" description="Helical" evidence="1">
    <location>
        <begin position="204"/>
        <end position="226"/>
    </location>
</feature>
<proteinExistence type="predicted"/>
<feature type="transmembrane region" description="Helical" evidence="1">
    <location>
        <begin position="131"/>
        <end position="147"/>
    </location>
</feature>
<dbReference type="Proteomes" id="UP000011922">
    <property type="component" value="Unassembled WGS sequence"/>
</dbReference>
<feature type="transmembrane region" description="Helical" evidence="1">
    <location>
        <begin position="154"/>
        <end position="172"/>
    </location>
</feature>
<sequence>MLFPKADRKRDMCLALAFLILTTVMLLLPSGFEGRQQGPSERCRGEVLAVDNSHMQQFGIVKAGFQTVDLRLLGGSHADAIVEAHNELLGKMDMDKVFQVGDTALVVLSLSEDGTIVRAVAQDHYRLDTELLLLGLFGLLLVAFGGWTGLKALLSFLFAAVSIWKLLIPALLLGHDPVLISLGLTTLLTAVIIFLVAGITRMGLTAFLGAFLGIATSCALAFVFTAKLKVHGAVMPFSETLLYSGFGHLNLTRIYIAAVFLAASGAVMDLAMDVAASQNELICRRPDLTRREIFASGLTVGRAVVGTMTTTLLFAYSGGYITLLMAFMAQGIPLENIFNLVFVSAEVLKTLVGSFGLVAVAPFTALAGALLHTRRAPHLRSVEVVSHNI</sequence>